<dbReference type="EMBL" id="AP018711">
    <property type="protein sequence ID" value="BBE33281.1"/>
    <property type="molecule type" value="Genomic_DNA"/>
</dbReference>
<protein>
    <recommendedName>
        <fullName evidence="7">DNA-binding protein</fullName>
    </recommendedName>
</protein>
<reference evidence="3 5" key="1">
    <citation type="submission" date="2018-06" db="EMBL/GenBank/DDBJ databases">
        <title>Complete Genome Sequence of the Microcystin-Degrading Bacterium Sphingosinicella microcystinivorans Strain B-9.</title>
        <authorList>
            <person name="Jin H."/>
            <person name="Nishizawa T."/>
            <person name="Guo Y."/>
            <person name="Nishizawa A."/>
            <person name="Park H."/>
            <person name="Kato H."/>
            <person name="Tsuji K."/>
            <person name="Harada K."/>
        </authorList>
    </citation>
    <scope>NUCLEOTIDE SEQUENCE [LARGE SCALE GENOMIC DNA]</scope>
    <source>
        <strain evidence="3 5">B9</strain>
    </source>
</reference>
<dbReference type="RefSeq" id="WP_121053237.1">
    <property type="nucleotide sequence ID" value="NZ_AP018711.1"/>
</dbReference>
<dbReference type="Proteomes" id="UP000275727">
    <property type="component" value="Chromosome"/>
</dbReference>
<dbReference type="SUPFAM" id="SSF50249">
    <property type="entry name" value="Nucleic acid-binding proteins"/>
    <property type="match status" value="1"/>
</dbReference>
<dbReference type="Pfam" id="PF12172">
    <property type="entry name" value="zf-ChsH2"/>
    <property type="match status" value="1"/>
</dbReference>
<feature type="domain" description="ChsH2 C-terminal OB-fold" evidence="1">
    <location>
        <begin position="53"/>
        <end position="105"/>
    </location>
</feature>
<accession>A0AAD1G096</accession>
<evidence type="ECO:0000313" key="3">
    <source>
        <dbReference type="EMBL" id="BBE33281.1"/>
    </source>
</evidence>
<dbReference type="InterPro" id="IPR002878">
    <property type="entry name" value="ChsH2_C"/>
</dbReference>
<dbReference type="InterPro" id="IPR022002">
    <property type="entry name" value="ChsH2_Znr"/>
</dbReference>
<dbReference type="AlphaFoldDB" id="A0AAD1G096"/>
<sequence length="120" mass="12599">MSAAPHPPGTVAWHRQGIEAGVLLLARCQVCQAHHYYPSIVCRACGSDKLAAVEASGRGTVYASTVNAGDPGFSVAIVELAEGPRVLTTLAVPDLPIDAPVELFFDDGSQGRRPCFRTAP</sequence>
<evidence type="ECO:0008006" key="7">
    <source>
        <dbReference type="Google" id="ProtNLM"/>
    </source>
</evidence>
<dbReference type="InterPro" id="IPR012340">
    <property type="entry name" value="NA-bd_OB-fold"/>
</dbReference>
<evidence type="ECO:0000313" key="4">
    <source>
        <dbReference type="EMBL" id="RKS85429.1"/>
    </source>
</evidence>
<evidence type="ECO:0000313" key="5">
    <source>
        <dbReference type="Proteomes" id="UP000275727"/>
    </source>
</evidence>
<feature type="domain" description="ChsH2 rubredoxin-like zinc ribbon" evidence="2">
    <location>
        <begin position="16"/>
        <end position="50"/>
    </location>
</feature>
<dbReference type="EMBL" id="RBWX01000011">
    <property type="protein sequence ID" value="RKS85429.1"/>
    <property type="molecule type" value="Genomic_DNA"/>
</dbReference>
<name>A0AAD1G096_SPHMI</name>
<organism evidence="3 5">
    <name type="scientific">Sphingosinicella microcystinivorans</name>
    <dbReference type="NCBI Taxonomy" id="335406"/>
    <lineage>
        <taxon>Bacteria</taxon>
        <taxon>Pseudomonadati</taxon>
        <taxon>Pseudomonadota</taxon>
        <taxon>Alphaproteobacteria</taxon>
        <taxon>Sphingomonadales</taxon>
        <taxon>Sphingosinicellaceae</taxon>
        <taxon>Sphingosinicella</taxon>
    </lineage>
</organism>
<proteinExistence type="predicted"/>
<dbReference type="PANTHER" id="PTHR34075:SF5">
    <property type="entry name" value="BLR3430 PROTEIN"/>
    <property type="match status" value="1"/>
</dbReference>
<dbReference type="InterPro" id="IPR052513">
    <property type="entry name" value="Thioester_dehydratase-like"/>
</dbReference>
<evidence type="ECO:0000313" key="6">
    <source>
        <dbReference type="Proteomes" id="UP000276029"/>
    </source>
</evidence>
<dbReference type="Proteomes" id="UP000276029">
    <property type="component" value="Unassembled WGS sequence"/>
</dbReference>
<evidence type="ECO:0000259" key="1">
    <source>
        <dbReference type="Pfam" id="PF01796"/>
    </source>
</evidence>
<gene>
    <name evidence="4" type="ORF">DFR51_3347</name>
    <name evidence="3" type="ORF">SmB9_09390</name>
</gene>
<dbReference type="KEGG" id="smic:SmB9_09390"/>
<dbReference type="Pfam" id="PF01796">
    <property type="entry name" value="OB_ChsH2_C"/>
    <property type="match status" value="1"/>
</dbReference>
<reference evidence="4 6" key="2">
    <citation type="submission" date="2018-10" db="EMBL/GenBank/DDBJ databases">
        <title>Genomic Encyclopedia of Type Strains, Phase IV (KMG-IV): sequencing the most valuable type-strain genomes for metagenomic binning, comparative biology and taxonomic classification.</title>
        <authorList>
            <person name="Goeker M."/>
        </authorList>
    </citation>
    <scope>NUCLEOTIDE SEQUENCE [LARGE SCALE GENOMIC DNA]</scope>
    <source>
        <strain evidence="4 6">DSM 19791</strain>
    </source>
</reference>
<evidence type="ECO:0000259" key="2">
    <source>
        <dbReference type="Pfam" id="PF12172"/>
    </source>
</evidence>
<dbReference type="PANTHER" id="PTHR34075">
    <property type="entry name" value="BLR3430 PROTEIN"/>
    <property type="match status" value="1"/>
</dbReference>
<keyword evidence="6" id="KW-1185">Reference proteome</keyword>